<reference evidence="2 3" key="1">
    <citation type="submission" date="2018-01" db="EMBL/GenBank/DDBJ databases">
        <title>The draft genome sequence of Cohaesibacter sp. H1304.</title>
        <authorList>
            <person name="Wang N.-N."/>
            <person name="Du Z.-J."/>
        </authorList>
    </citation>
    <scope>NUCLEOTIDE SEQUENCE [LARGE SCALE GENOMIC DNA]</scope>
    <source>
        <strain evidence="2 3">H1304</strain>
    </source>
</reference>
<evidence type="ECO:0000259" key="1">
    <source>
        <dbReference type="Pfam" id="PF00246"/>
    </source>
</evidence>
<dbReference type="SUPFAM" id="SSF53187">
    <property type="entry name" value="Zn-dependent exopeptidases"/>
    <property type="match status" value="1"/>
</dbReference>
<dbReference type="EMBL" id="PKUQ01000052">
    <property type="protein sequence ID" value="PLW75393.1"/>
    <property type="molecule type" value="Genomic_DNA"/>
</dbReference>
<dbReference type="Gene3D" id="3.40.630.10">
    <property type="entry name" value="Zn peptidases"/>
    <property type="match status" value="1"/>
</dbReference>
<comment type="caution">
    <text evidence="2">The sequence shown here is derived from an EMBL/GenBank/DDBJ whole genome shotgun (WGS) entry which is preliminary data.</text>
</comment>
<keyword evidence="3" id="KW-1185">Reference proteome</keyword>
<dbReference type="GO" id="GO:0006508">
    <property type="term" value="P:proteolysis"/>
    <property type="evidence" value="ECO:0007669"/>
    <property type="project" value="InterPro"/>
</dbReference>
<name>A0A2N5XLL8_9HYPH</name>
<evidence type="ECO:0000313" key="3">
    <source>
        <dbReference type="Proteomes" id="UP000234881"/>
    </source>
</evidence>
<dbReference type="AlphaFoldDB" id="A0A2N5XLL8"/>
<dbReference type="Proteomes" id="UP000234881">
    <property type="component" value="Unassembled WGS sequence"/>
</dbReference>
<dbReference type="InterPro" id="IPR000834">
    <property type="entry name" value="Peptidase_M14"/>
</dbReference>
<evidence type="ECO:0000313" key="2">
    <source>
        <dbReference type="EMBL" id="PLW75393.1"/>
    </source>
</evidence>
<gene>
    <name evidence="2" type="ORF">C0081_20215</name>
</gene>
<dbReference type="RefSeq" id="WP_101535546.1">
    <property type="nucleotide sequence ID" value="NZ_PKUQ01000052.1"/>
</dbReference>
<sequence length="619" mass="68943">MTTNTKSLYRHRIDASLPLLVNRFSMPDYNGATVELWVFDSMERRRAAETRLKHAGVEAHIYSAYKPLIHALLEDVMLEGATDIILHYPVIEGASKVRFLLEAYPALDVIANLAGVEQCRFEATAHETGPIAYRIDYMDAAGVRQEIDIFAPNRVRDDHTGKKVLSSCGWIRVQGARDHALDCDEAYVTDQEVAFTAIMHCLQDQTWVGDAPYFDRLNMKISAPFYDQALPLEGEWISTAEAMHEDLYFSALELLKVKQGLEETERTFGPGQLTPMVVCSDSNMLEIELETVNDPHLAQDCSDSSDAPLPSRVAGWCLPVPANPGAFDLVGLSEADHWLAPETIKFCLDQLGGDPLTARSQRGRPVWARHIAGNGPALMITSGQHSNETTGPVGALRAAAVLQQNKHAFSIAPLINPDGFALFRELCQDFPQHMNHAARYTAGGNDLEYVARGFENDVQYQARALTDANLHLNLHGYPSHEWTRPFTGYVPRGMESWTVPKGFMLIVRYKSGWKAQANAILYAMIDVLARFEPLVAMNRDQLDRHKHYTGGDVPFATHKDIAFLIDEVSEGVFPITIITEAPDETVYGERFKLQHTAQMISVLSAAEASKDVLQHTDLP</sequence>
<organism evidence="2 3">
    <name type="scientific">Cohaesibacter celericrescens</name>
    <dbReference type="NCBI Taxonomy" id="2067669"/>
    <lineage>
        <taxon>Bacteria</taxon>
        <taxon>Pseudomonadati</taxon>
        <taxon>Pseudomonadota</taxon>
        <taxon>Alphaproteobacteria</taxon>
        <taxon>Hyphomicrobiales</taxon>
        <taxon>Cohaesibacteraceae</taxon>
    </lineage>
</organism>
<dbReference type="GO" id="GO:0008270">
    <property type="term" value="F:zinc ion binding"/>
    <property type="evidence" value="ECO:0007669"/>
    <property type="project" value="InterPro"/>
</dbReference>
<accession>A0A2N5XLL8</accession>
<dbReference type="GO" id="GO:0004181">
    <property type="term" value="F:metallocarboxypeptidase activity"/>
    <property type="evidence" value="ECO:0007669"/>
    <property type="project" value="InterPro"/>
</dbReference>
<feature type="domain" description="Peptidase M14" evidence="1">
    <location>
        <begin position="359"/>
        <end position="447"/>
    </location>
</feature>
<protein>
    <recommendedName>
        <fullName evidence="1">Peptidase M14 domain-containing protein</fullName>
    </recommendedName>
</protein>
<proteinExistence type="predicted"/>
<dbReference type="Pfam" id="PF00246">
    <property type="entry name" value="Peptidase_M14"/>
    <property type="match status" value="1"/>
</dbReference>